<dbReference type="GO" id="GO:0008679">
    <property type="term" value="F:2-hydroxy-3-oxopropionate reductase activity"/>
    <property type="evidence" value="ECO:0007669"/>
    <property type="project" value="UniProtKB-EC"/>
</dbReference>
<reference evidence="1" key="1">
    <citation type="submission" date="2020-01" db="EMBL/GenBank/DDBJ databases">
        <authorList>
            <person name="Meier V. D."/>
            <person name="Meier V D."/>
        </authorList>
    </citation>
    <scope>NUCLEOTIDE SEQUENCE</scope>
    <source>
        <strain evidence="1">HLG_WM_MAG_09</strain>
    </source>
</reference>
<protein>
    <submittedName>
        <fullName evidence="1">2-hydroxy-3-oxopropionate reductase (EC)</fullName>
        <ecNumber evidence="1">1.1.1.60</ecNumber>
    </submittedName>
</protein>
<proteinExistence type="predicted"/>
<dbReference type="EMBL" id="CACVAT010000599">
    <property type="protein sequence ID" value="CAA6830538.1"/>
    <property type="molecule type" value="Genomic_DNA"/>
</dbReference>
<gene>
    <name evidence="1" type="ORF">HELGO_WM25738</name>
</gene>
<evidence type="ECO:0000313" key="1">
    <source>
        <dbReference type="EMBL" id="CAA6830538.1"/>
    </source>
</evidence>
<dbReference type="EC" id="1.1.1.60" evidence="1"/>
<dbReference type="AlphaFoldDB" id="A0A6S6UF16"/>
<sequence>MGGVGTGQTAKLANQLIVATTINDPIETKEIYNGIAFTTMV</sequence>
<accession>A0A6S6UF16</accession>
<organism evidence="1">
    <name type="scientific">uncultured Thiotrichaceae bacterium</name>
    <dbReference type="NCBI Taxonomy" id="298394"/>
    <lineage>
        <taxon>Bacteria</taxon>
        <taxon>Pseudomonadati</taxon>
        <taxon>Pseudomonadota</taxon>
        <taxon>Gammaproteobacteria</taxon>
        <taxon>Thiotrichales</taxon>
        <taxon>Thiotrichaceae</taxon>
        <taxon>environmental samples</taxon>
    </lineage>
</organism>
<name>A0A6S6UF16_9GAMM</name>
<keyword evidence="1" id="KW-0560">Oxidoreductase</keyword>